<reference evidence="2" key="1">
    <citation type="journal article" date="2021" name="Sci. Rep.">
        <title>Diploid genomic architecture of Nitzschia inconspicua, an elite biomass production diatom.</title>
        <authorList>
            <person name="Oliver A."/>
            <person name="Podell S."/>
            <person name="Pinowska A."/>
            <person name="Traller J.C."/>
            <person name="Smith S.R."/>
            <person name="McClure R."/>
            <person name="Beliaev A."/>
            <person name="Bohutskyi P."/>
            <person name="Hill E.A."/>
            <person name="Rabines A."/>
            <person name="Zheng H."/>
            <person name="Allen L.Z."/>
            <person name="Kuo A."/>
            <person name="Grigoriev I.V."/>
            <person name="Allen A.E."/>
            <person name="Hazlebeck D."/>
            <person name="Allen E.E."/>
        </authorList>
    </citation>
    <scope>NUCLEOTIDE SEQUENCE</scope>
    <source>
        <strain evidence="2">Hildebrandi</strain>
    </source>
</reference>
<gene>
    <name evidence="2" type="ORF">IV203_005854</name>
</gene>
<keyword evidence="1" id="KW-0812">Transmembrane</keyword>
<organism evidence="2 3">
    <name type="scientific">Nitzschia inconspicua</name>
    <dbReference type="NCBI Taxonomy" id="303405"/>
    <lineage>
        <taxon>Eukaryota</taxon>
        <taxon>Sar</taxon>
        <taxon>Stramenopiles</taxon>
        <taxon>Ochrophyta</taxon>
        <taxon>Bacillariophyta</taxon>
        <taxon>Bacillariophyceae</taxon>
        <taxon>Bacillariophycidae</taxon>
        <taxon>Bacillariales</taxon>
        <taxon>Bacillariaceae</taxon>
        <taxon>Nitzschia</taxon>
    </lineage>
</organism>
<reference evidence="2" key="2">
    <citation type="submission" date="2021-04" db="EMBL/GenBank/DDBJ databases">
        <authorList>
            <person name="Podell S."/>
        </authorList>
    </citation>
    <scope>NUCLEOTIDE SEQUENCE</scope>
    <source>
        <strain evidence="2">Hildebrandi</strain>
    </source>
</reference>
<dbReference type="EMBL" id="JAGRRH010000021">
    <property type="protein sequence ID" value="KAG7346785.1"/>
    <property type="molecule type" value="Genomic_DNA"/>
</dbReference>
<evidence type="ECO:0000313" key="2">
    <source>
        <dbReference type="EMBL" id="KAG7346785.1"/>
    </source>
</evidence>
<evidence type="ECO:0000313" key="3">
    <source>
        <dbReference type="Proteomes" id="UP000693970"/>
    </source>
</evidence>
<name>A0A9K3KPI8_9STRA</name>
<keyword evidence="3" id="KW-1185">Reference proteome</keyword>
<accession>A0A9K3KPI8</accession>
<dbReference type="Proteomes" id="UP000693970">
    <property type="component" value="Unassembled WGS sequence"/>
</dbReference>
<sequence length="159" mass="17681">MIESPISIVAWLAVVIVQAVIHFVVFGARRERLQKEEEALFETLSLSTSASFSDQDAAISHNNEQSAHRFETQVVALAAAATSSSSLLDDLEEDEDEIFFLERSAAAEPLLNCSPQFDDDDDLVMEEPPSYLLMQTGKDILRRGSLEKVVEEQIRAIPQ</sequence>
<feature type="transmembrane region" description="Helical" evidence="1">
    <location>
        <begin position="6"/>
        <end position="26"/>
    </location>
</feature>
<evidence type="ECO:0000256" key="1">
    <source>
        <dbReference type="SAM" id="Phobius"/>
    </source>
</evidence>
<keyword evidence="1" id="KW-1133">Transmembrane helix</keyword>
<keyword evidence="1" id="KW-0472">Membrane</keyword>
<dbReference type="AlphaFoldDB" id="A0A9K3KPI8"/>
<proteinExistence type="predicted"/>
<comment type="caution">
    <text evidence="2">The sequence shown here is derived from an EMBL/GenBank/DDBJ whole genome shotgun (WGS) entry which is preliminary data.</text>
</comment>
<protein>
    <submittedName>
        <fullName evidence="2">Uncharacterized protein</fullName>
    </submittedName>
</protein>